<evidence type="ECO:0000313" key="2">
    <source>
        <dbReference type="EMBL" id="MCV7168402.1"/>
    </source>
</evidence>
<sequence length="335" mass="35533">MVSEQQLRARNTGLEAAFAQLERESTPVVVGVSLGGAPAHVREFGPLRADGVAAEETLVDMGSITKTVTGVAISRLVEHGMVRLDETLADILPDVPADKAAITVEQLLTHSGGLTEAIGDDAEELDRGQFLRRALASELVGEPGGHYAYSNVGYSILAAIIEVRSGRPYDEFLRAELLAPAGLDGIGYMAAYDVGRTLRTPSGKGVLEASWGGHDASWHLIGNGGLVTTARTFVDFLRALTDGKILTPPSLDRIREPRVAEDDAGTSFYGYGVVVQDLPQLGRVYWHDGGNGVFSAEWSVDADTGDVVFVAGVDEGAEEGTASAAMGVLRDHLYR</sequence>
<dbReference type="EMBL" id="JACKSJ010000009">
    <property type="protein sequence ID" value="MCV7168402.1"/>
    <property type="molecule type" value="Genomic_DNA"/>
</dbReference>
<reference evidence="2" key="1">
    <citation type="submission" date="2020-07" db="EMBL/GenBank/DDBJ databases">
        <authorList>
            <person name="Pettersson B.M.F."/>
            <person name="Behra P.R.K."/>
            <person name="Ramesh M."/>
            <person name="Das S."/>
            <person name="Dasgupta S."/>
            <person name="Kirsebom L.A."/>
        </authorList>
    </citation>
    <scope>NUCLEOTIDE SEQUENCE</scope>
    <source>
        <strain evidence="2">DSM 44615</strain>
    </source>
</reference>
<protein>
    <submittedName>
        <fullName evidence="2">Beta-lactamase family protein</fullName>
    </submittedName>
</protein>
<dbReference type="Pfam" id="PF00144">
    <property type="entry name" value="Beta-lactamase"/>
    <property type="match status" value="1"/>
</dbReference>
<dbReference type="PANTHER" id="PTHR46825">
    <property type="entry name" value="D-ALANYL-D-ALANINE-CARBOXYPEPTIDASE/ENDOPEPTIDASE AMPH"/>
    <property type="match status" value="1"/>
</dbReference>
<dbReference type="AlphaFoldDB" id="A0A9X2YKS3"/>
<comment type="caution">
    <text evidence="2">The sequence shown here is derived from an EMBL/GenBank/DDBJ whole genome shotgun (WGS) entry which is preliminary data.</text>
</comment>
<organism evidence="2 3">
    <name type="scientific">[Mycobacterium] manitobense</name>
    <dbReference type="NCBI Taxonomy" id="190147"/>
    <lineage>
        <taxon>Bacteria</taxon>
        <taxon>Bacillati</taxon>
        <taxon>Actinomycetota</taxon>
        <taxon>Actinomycetes</taxon>
        <taxon>Mycobacteriales</taxon>
        <taxon>Mycobacteriaceae</taxon>
        <taxon>Mycolicibacterium</taxon>
    </lineage>
</organism>
<dbReference type="RefSeq" id="WP_264010595.1">
    <property type="nucleotide sequence ID" value="NZ_JACKSJ010000009.1"/>
</dbReference>
<name>A0A9X2YKS3_9MYCO</name>
<dbReference type="PANTHER" id="PTHR46825:SF7">
    <property type="entry name" value="D-ALANYL-D-ALANINE CARBOXYPEPTIDASE"/>
    <property type="match status" value="1"/>
</dbReference>
<dbReference type="SUPFAM" id="SSF56601">
    <property type="entry name" value="beta-lactamase/transpeptidase-like"/>
    <property type="match status" value="1"/>
</dbReference>
<dbReference type="InterPro" id="IPR012338">
    <property type="entry name" value="Beta-lactam/transpept-like"/>
</dbReference>
<dbReference type="InterPro" id="IPR001466">
    <property type="entry name" value="Beta-lactam-related"/>
</dbReference>
<gene>
    <name evidence="2" type="ORF">H7I41_00550</name>
</gene>
<accession>A0A9X2YKS3</accession>
<dbReference type="Proteomes" id="UP001140293">
    <property type="component" value="Unassembled WGS sequence"/>
</dbReference>
<feature type="domain" description="Beta-lactamase-related" evidence="1">
    <location>
        <begin position="28"/>
        <end position="310"/>
    </location>
</feature>
<dbReference type="InterPro" id="IPR050491">
    <property type="entry name" value="AmpC-like"/>
</dbReference>
<reference evidence="2" key="2">
    <citation type="journal article" date="2022" name="BMC Genomics">
        <title>Comparative genome analysis of mycobacteria focusing on tRNA and non-coding RNA.</title>
        <authorList>
            <person name="Behra P.R.K."/>
            <person name="Pettersson B.M.F."/>
            <person name="Ramesh M."/>
            <person name="Das S."/>
            <person name="Dasgupta S."/>
            <person name="Kirsebom L.A."/>
        </authorList>
    </citation>
    <scope>NUCLEOTIDE SEQUENCE</scope>
    <source>
        <strain evidence="2">DSM 44615</strain>
    </source>
</reference>
<keyword evidence="3" id="KW-1185">Reference proteome</keyword>
<evidence type="ECO:0000259" key="1">
    <source>
        <dbReference type="Pfam" id="PF00144"/>
    </source>
</evidence>
<dbReference type="Gene3D" id="3.40.710.10">
    <property type="entry name" value="DD-peptidase/beta-lactamase superfamily"/>
    <property type="match status" value="1"/>
</dbReference>
<proteinExistence type="predicted"/>
<evidence type="ECO:0000313" key="3">
    <source>
        <dbReference type="Proteomes" id="UP001140293"/>
    </source>
</evidence>